<dbReference type="PROSITE" id="PS51257">
    <property type="entry name" value="PROKAR_LIPOPROTEIN"/>
    <property type="match status" value="1"/>
</dbReference>
<feature type="domain" description="Methyltransferase FkbM" evidence="1">
    <location>
        <begin position="44"/>
        <end position="202"/>
    </location>
</feature>
<name>A0A0M3ISZ9_ASCLU</name>
<keyword evidence="2" id="KW-1185">Reference proteome</keyword>
<evidence type="ECO:0000259" key="1">
    <source>
        <dbReference type="Pfam" id="PF05050"/>
    </source>
</evidence>
<dbReference type="Proteomes" id="UP000036681">
    <property type="component" value="Unplaced"/>
</dbReference>
<dbReference type="PANTHER" id="PTHR22989:SF10">
    <property type="entry name" value="METHYLTRANSFERASE FKBM DOMAIN-CONTAINING PROTEIN"/>
    <property type="match status" value="1"/>
</dbReference>
<dbReference type="InterPro" id="IPR006342">
    <property type="entry name" value="FkbM_mtfrase"/>
</dbReference>
<sequence length="293" mass="34165">MPAEKYWLLFSQTVTSCLNMFIDPNRFSLIRLPNRDEVKYVRLPTRNIKAGDSCNIVTLGIGHDIYAEKKLQTLFPPICSFYGADPAVKVNKELYESFGGRFFPFAVGAVSRNDTALVMGYEGGVFYKEHSVQHVDIVRFLRHYAGIQSPIDVIIMDIEGGEFEILPLLEQGKLLDDNNITVCQWNIEFHWPNPEQNESFRRFIINTIRDERLSILLYSYRTEHIFGFGILPLLEQGNLLDDNNITVCQWNIEFHWPNPEQNESFRRFIINTIRDERLSILLYSYRTEHIFGV</sequence>
<dbReference type="Pfam" id="PF05050">
    <property type="entry name" value="Methyltransf_21"/>
    <property type="match status" value="1"/>
</dbReference>
<reference evidence="3" key="1">
    <citation type="submission" date="2017-02" db="UniProtKB">
        <authorList>
            <consortium name="WormBaseParasite"/>
        </authorList>
    </citation>
    <scope>IDENTIFICATION</scope>
</reference>
<accession>A0A0M3ISZ9</accession>
<evidence type="ECO:0000313" key="3">
    <source>
        <dbReference type="WBParaSite" id="ALUE_0002187701-mRNA-1"/>
    </source>
</evidence>
<dbReference type="AlphaFoldDB" id="A0A0M3ISZ9"/>
<organism evidence="2 3">
    <name type="scientific">Ascaris lumbricoides</name>
    <name type="common">Giant roundworm</name>
    <dbReference type="NCBI Taxonomy" id="6252"/>
    <lineage>
        <taxon>Eukaryota</taxon>
        <taxon>Metazoa</taxon>
        <taxon>Ecdysozoa</taxon>
        <taxon>Nematoda</taxon>
        <taxon>Chromadorea</taxon>
        <taxon>Rhabditida</taxon>
        <taxon>Spirurina</taxon>
        <taxon>Ascaridomorpha</taxon>
        <taxon>Ascaridoidea</taxon>
        <taxon>Ascarididae</taxon>
        <taxon>Ascaris</taxon>
    </lineage>
</organism>
<dbReference type="WBParaSite" id="ALUE_0002187701-mRNA-1">
    <property type="protein sequence ID" value="ALUE_0002187701-mRNA-1"/>
    <property type="gene ID" value="ALUE_0002187701"/>
</dbReference>
<evidence type="ECO:0000313" key="2">
    <source>
        <dbReference type="Proteomes" id="UP000036681"/>
    </source>
</evidence>
<dbReference type="PANTHER" id="PTHR22989">
    <property type="entry name" value="UNCHARACTERIZED DUF13 C.ELEGANS"/>
    <property type="match status" value="1"/>
</dbReference>
<protein>
    <submittedName>
        <fullName evidence="3">Methyltransf_21 domain-containing protein</fullName>
    </submittedName>
</protein>
<proteinExistence type="predicted"/>